<dbReference type="Proteomes" id="UP001328107">
    <property type="component" value="Unassembled WGS sequence"/>
</dbReference>
<keyword evidence="2" id="KW-1185">Reference proteome</keyword>
<gene>
    <name evidence="1" type="ORF">PMAYCL1PPCAC_14624</name>
</gene>
<evidence type="ECO:0000313" key="2">
    <source>
        <dbReference type="Proteomes" id="UP001328107"/>
    </source>
</evidence>
<protein>
    <submittedName>
        <fullName evidence="1">Uncharacterized protein</fullName>
    </submittedName>
</protein>
<dbReference type="EMBL" id="BTRK01000003">
    <property type="protein sequence ID" value="GMR44429.1"/>
    <property type="molecule type" value="Genomic_DNA"/>
</dbReference>
<evidence type="ECO:0000313" key="1">
    <source>
        <dbReference type="EMBL" id="GMR44429.1"/>
    </source>
</evidence>
<organism evidence="1 2">
    <name type="scientific">Pristionchus mayeri</name>
    <dbReference type="NCBI Taxonomy" id="1317129"/>
    <lineage>
        <taxon>Eukaryota</taxon>
        <taxon>Metazoa</taxon>
        <taxon>Ecdysozoa</taxon>
        <taxon>Nematoda</taxon>
        <taxon>Chromadorea</taxon>
        <taxon>Rhabditida</taxon>
        <taxon>Rhabditina</taxon>
        <taxon>Diplogasteromorpha</taxon>
        <taxon>Diplogasteroidea</taxon>
        <taxon>Neodiplogasteridae</taxon>
        <taxon>Pristionchus</taxon>
    </lineage>
</organism>
<reference evidence="2" key="1">
    <citation type="submission" date="2022-10" db="EMBL/GenBank/DDBJ databases">
        <title>Genome assembly of Pristionchus species.</title>
        <authorList>
            <person name="Yoshida K."/>
            <person name="Sommer R.J."/>
        </authorList>
    </citation>
    <scope>NUCLEOTIDE SEQUENCE [LARGE SCALE GENOMIC DNA]</scope>
    <source>
        <strain evidence="2">RS5460</strain>
    </source>
</reference>
<sequence length="99" mass="11182">IFRGILYFFRENNIPKLEKLNEKVLVIEGPILDGTLSFYTPSHSDVIYVSNFDQNSFLMLNTPNLQVTSLAYEPPVDSTYHAIVGVHNGMLTMLFEGKG</sequence>
<name>A0AAN4ZS51_9BILA</name>
<comment type="caution">
    <text evidence="1">The sequence shown here is derived from an EMBL/GenBank/DDBJ whole genome shotgun (WGS) entry which is preliminary data.</text>
</comment>
<feature type="non-terminal residue" evidence="1">
    <location>
        <position position="99"/>
    </location>
</feature>
<dbReference type="AlphaFoldDB" id="A0AAN4ZS51"/>
<feature type="non-terminal residue" evidence="1">
    <location>
        <position position="1"/>
    </location>
</feature>
<proteinExistence type="predicted"/>
<accession>A0AAN4ZS51</accession>